<reference evidence="4" key="1">
    <citation type="submission" date="2015-07" db="EMBL/GenBank/DDBJ databases">
        <title>Draft Genome Sequence of Oceanobacillus picturae Heshi-B3 that Was Isolated from Fermented Rice Bran with Aging Salted Mackerel, Which Was Named Heshiko as Traditional Fermented Seafood in Japan.</title>
        <authorList>
            <person name="Akuzawa S."/>
            <person name="Nakagawa J."/>
            <person name="Kanekatsu T."/>
            <person name="Kanesaki Y."/>
            <person name="Suzuki T."/>
        </authorList>
    </citation>
    <scope>NUCLEOTIDE SEQUENCE [LARGE SCALE GENOMIC DNA]</scope>
    <source>
        <strain evidence="4">Heshi-B3</strain>
    </source>
</reference>
<dbReference type="EMBL" id="BBXV01000032">
    <property type="protein sequence ID" value="GAQ18812.1"/>
    <property type="molecule type" value="Genomic_DNA"/>
</dbReference>
<name>A0A0U9HIS7_9BACI</name>
<dbReference type="PANTHER" id="PTHR31157">
    <property type="entry name" value="SCP DOMAIN-CONTAINING PROTEIN"/>
    <property type="match status" value="1"/>
</dbReference>
<dbReference type="Proteomes" id="UP000052946">
    <property type="component" value="Unassembled WGS sequence"/>
</dbReference>
<protein>
    <submittedName>
        <fullName evidence="3">Cysteine-rich secretory protein family protein</fullName>
    </submittedName>
</protein>
<dbReference type="Pfam" id="PF14504">
    <property type="entry name" value="CAP_assoc_N"/>
    <property type="match status" value="1"/>
</dbReference>
<dbReference type="SUPFAM" id="SSF55797">
    <property type="entry name" value="PR-1-like"/>
    <property type="match status" value="1"/>
</dbReference>
<sequence>MRFVRIISALLIVAMIGFYFIEQSDRSVETNTKDVEDNFAKGRDSLLKSKVVPEMPVLTNGGALFQWIGENTENLTEQLGEPLRKDKSAYNYTWWIYPDEKDQYIQFGVEEGAIQTVFATGNGIDIGPLKVGQSRQDVKEALETLGKDLDYKTEVAYENGISSYRFQLKEEDLSKRPLIKLSDNLFLQAYFDTFTDQLSSVRILTGDVLLRHRPYGLEYRGDLPDEPSFSDEEWEEIETGMEKQIYDMTNVIRSNHDRSVLKEENSVSTVAFTHSKDMAENNYFSHYSQDGSGLKERLAVEEVYYTSAGENIAAQYPDAPSAMLGWLNSEGHREALLNDAYTHLGVGVYRLYYTQNFLQRPE</sequence>
<dbReference type="PANTHER" id="PTHR31157:SF26">
    <property type="entry name" value="SCP-LIKE EXTRACELLULAR PROTEIN"/>
    <property type="match status" value="1"/>
</dbReference>
<gene>
    <name evidence="3" type="ORF">OPHB3_2768</name>
</gene>
<dbReference type="OrthoDB" id="9783944at2"/>
<evidence type="ECO:0000259" key="1">
    <source>
        <dbReference type="Pfam" id="PF00188"/>
    </source>
</evidence>
<dbReference type="RefSeq" id="WP_058950673.1">
    <property type="nucleotide sequence ID" value="NZ_BBXV01000032.1"/>
</dbReference>
<dbReference type="AlphaFoldDB" id="A0A0U9HIS7"/>
<dbReference type="Pfam" id="PF00188">
    <property type="entry name" value="CAP"/>
    <property type="match status" value="1"/>
</dbReference>
<proteinExistence type="predicted"/>
<reference evidence="3 4" key="2">
    <citation type="journal article" date="2016" name="Genome Announc.">
        <title>Draft Genome Sequence of Oceanobacillus picturae Heshi-B3, Isolated from Fermented Rice Bran in a Traditional Japanese Seafood Dish.</title>
        <authorList>
            <person name="Akuzawa S."/>
            <person name="Nagaoka J."/>
            <person name="Kanekatsu M."/>
            <person name="Kanesaki Y."/>
            <person name="Suzuki T."/>
        </authorList>
    </citation>
    <scope>NUCLEOTIDE SEQUENCE [LARGE SCALE GENOMIC DNA]</scope>
    <source>
        <strain evidence="3 4">Heshi-B3</strain>
    </source>
</reference>
<comment type="caution">
    <text evidence="3">The sequence shown here is derived from an EMBL/GenBank/DDBJ whole genome shotgun (WGS) entry which is preliminary data.</text>
</comment>
<dbReference type="CDD" id="cd05379">
    <property type="entry name" value="CAP_bacterial"/>
    <property type="match status" value="1"/>
</dbReference>
<dbReference type="InterPro" id="IPR035940">
    <property type="entry name" value="CAP_sf"/>
</dbReference>
<evidence type="ECO:0000313" key="3">
    <source>
        <dbReference type="EMBL" id="GAQ18812.1"/>
    </source>
</evidence>
<dbReference type="InterPro" id="IPR029410">
    <property type="entry name" value="CAP_assoc"/>
</dbReference>
<feature type="domain" description="CAP-associated" evidence="2">
    <location>
        <begin position="68"/>
        <end position="215"/>
    </location>
</feature>
<evidence type="ECO:0000259" key="2">
    <source>
        <dbReference type="Pfam" id="PF14504"/>
    </source>
</evidence>
<accession>A0A0U9HIS7</accession>
<organism evidence="3 4">
    <name type="scientific">Oceanobacillus picturae</name>
    <dbReference type="NCBI Taxonomy" id="171693"/>
    <lineage>
        <taxon>Bacteria</taxon>
        <taxon>Bacillati</taxon>
        <taxon>Bacillota</taxon>
        <taxon>Bacilli</taxon>
        <taxon>Bacillales</taxon>
        <taxon>Bacillaceae</taxon>
        <taxon>Oceanobacillus</taxon>
    </lineage>
</organism>
<dbReference type="InterPro" id="IPR014044">
    <property type="entry name" value="CAP_dom"/>
</dbReference>
<feature type="domain" description="SCP" evidence="1">
    <location>
        <begin position="247"/>
        <end position="356"/>
    </location>
</feature>
<evidence type="ECO:0000313" key="4">
    <source>
        <dbReference type="Proteomes" id="UP000052946"/>
    </source>
</evidence>
<dbReference type="Gene3D" id="3.40.33.10">
    <property type="entry name" value="CAP"/>
    <property type="match status" value="1"/>
</dbReference>